<feature type="compositionally biased region" description="Low complexity" evidence="1">
    <location>
        <begin position="388"/>
        <end position="406"/>
    </location>
</feature>
<dbReference type="GeneID" id="100649354"/>
<feature type="region of interest" description="Disordered" evidence="1">
    <location>
        <begin position="1"/>
        <end position="140"/>
    </location>
</feature>
<feature type="compositionally biased region" description="Basic residues" evidence="1">
    <location>
        <begin position="96"/>
        <end position="108"/>
    </location>
</feature>
<feature type="region of interest" description="Disordered" evidence="1">
    <location>
        <begin position="380"/>
        <end position="406"/>
    </location>
</feature>
<protein>
    <submittedName>
        <fullName evidence="3">Uncharacterized protein LOC100649354 isoform X1</fullName>
    </submittedName>
</protein>
<reference evidence="3" key="1">
    <citation type="submission" date="2025-08" db="UniProtKB">
        <authorList>
            <consortium name="RefSeq"/>
        </authorList>
    </citation>
    <scope>IDENTIFICATION</scope>
</reference>
<evidence type="ECO:0000313" key="2">
    <source>
        <dbReference type="Proteomes" id="UP000835206"/>
    </source>
</evidence>
<accession>A0A9C6SF50</accession>
<gene>
    <name evidence="3" type="primary">LOC100649354</name>
</gene>
<feature type="compositionally biased region" description="Polar residues" evidence="1">
    <location>
        <begin position="36"/>
        <end position="57"/>
    </location>
</feature>
<dbReference type="OrthoDB" id="7609169at2759"/>
<name>A0A9C6SF50_BOMTE</name>
<dbReference type="RefSeq" id="XP_048267804.1">
    <property type="nucleotide sequence ID" value="XM_048411847.1"/>
</dbReference>
<evidence type="ECO:0000313" key="3">
    <source>
        <dbReference type="RefSeq" id="XP_048267804.1"/>
    </source>
</evidence>
<feature type="compositionally biased region" description="Basic and acidic residues" evidence="1">
    <location>
        <begin position="300"/>
        <end position="313"/>
    </location>
</feature>
<organism evidence="2 3">
    <name type="scientific">Bombus terrestris</name>
    <name type="common">Buff-tailed bumblebee</name>
    <name type="synonym">Apis terrestris</name>
    <dbReference type="NCBI Taxonomy" id="30195"/>
    <lineage>
        <taxon>Eukaryota</taxon>
        <taxon>Metazoa</taxon>
        <taxon>Ecdysozoa</taxon>
        <taxon>Arthropoda</taxon>
        <taxon>Hexapoda</taxon>
        <taxon>Insecta</taxon>
        <taxon>Pterygota</taxon>
        <taxon>Neoptera</taxon>
        <taxon>Endopterygota</taxon>
        <taxon>Hymenoptera</taxon>
        <taxon>Apocrita</taxon>
        <taxon>Aculeata</taxon>
        <taxon>Apoidea</taxon>
        <taxon>Anthophila</taxon>
        <taxon>Apidae</taxon>
        <taxon>Bombus</taxon>
        <taxon>Bombus</taxon>
    </lineage>
</organism>
<evidence type="ECO:0000256" key="1">
    <source>
        <dbReference type="SAM" id="MobiDB-lite"/>
    </source>
</evidence>
<proteinExistence type="predicted"/>
<feature type="compositionally biased region" description="Polar residues" evidence="1">
    <location>
        <begin position="14"/>
        <end position="25"/>
    </location>
</feature>
<dbReference type="AlphaFoldDB" id="A0A9C6SF50"/>
<dbReference type="Proteomes" id="UP000835206">
    <property type="component" value="Chromosome 14"/>
</dbReference>
<keyword evidence="2" id="KW-1185">Reference proteome</keyword>
<feature type="region of interest" description="Disordered" evidence="1">
    <location>
        <begin position="284"/>
        <end position="313"/>
    </location>
</feature>
<sequence>MSSSSEKPQRRHTVSTCKRSSNFCSTPVKGKPKRPSSISISGVDSNPSSAKEQSKNQILVRISDGKQKRKKKKLQQKTSKLKGTVRGNHGKEKKKETRKKKCKTKKSIVKVDPNTDWETCNEDSPLPPINKSTEKFSQKATSGSDSSVLFKDLRSPERIREAPCFVEDRLQSPILLPRTWDIESPETLDFKENEGKLPVRDLPFPCLFDDSDDEEDALCLRKENIVNTYLGLGNKAKNKNDIRIEKCKQWLINVSAPTTSSDILWDEFVKNNCKNISRYLGPTGNTQKSRLKKYRQTRNGNEKDENSIIQNDHEGRSIFKEVKSELPEDMDIVRGYWDKSSQKWVRVCYRPDVYNFLNNKEDNIEGMTLNQFLQKCRDQKEQVDEPESFSSSPPSSHSRSPFSSYSSSSSLIYLQNTKKNAEDLKSNPNNKRKRIKSFLDDFESKRSRTTMANVSNLELQRINQIRRFALRLKKKRMMVDNEIPSTSKDTNSDSRIRSLKRVSKTELDDREKDKKRLRLMKLKDKPTIKSIEILNGVRKYKMAKQK</sequence>